<dbReference type="GO" id="GO:0046872">
    <property type="term" value="F:metal ion binding"/>
    <property type="evidence" value="ECO:0007669"/>
    <property type="project" value="UniProtKB-KW"/>
</dbReference>
<evidence type="ECO:0000259" key="9">
    <source>
        <dbReference type="Pfam" id="PF00107"/>
    </source>
</evidence>
<keyword evidence="6" id="KW-0520">NAD</keyword>
<dbReference type="Proteomes" id="UP000024635">
    <property type="component" value="Unassembled WGS sequence"/>
</dbReference>
<evidence type="ECO:0000256" key="6">
    <source>
        <dbReference type="ARBA" id="ARBA00023027"/>
    </source>
</evidence>
<evidence type="ECO:0000256" key="5">
    <source>
        <dbReference type="ARBA" id="ARBA00023002"/>
    </source>
</evidence>
<evidence type="ECO:0000256" key="7">
    <source>
        <dbReference type="ARBA" id="ARBA00026132"/>
    </source>
</evidence>
<keyword evidence="5" id="KW-0560">Oxidoreductase</keyword>
<dbReference type="FunFam" id="3.40.50.720:FF:000068">
    <property type="entry name" value="Sorbitol dehydrogenase"/>
    <property type="match status" value="1"/>
</dbReference>
<dbReference type="InterPro" id="IPR036291">
    <property type="entry name" value="NAD(P)-bd_dom_sf"/>
</dbReference>
<sequence>MIARLPDGVTSEEGALLEPLSVAVHACRRAQVQMGQRILVQGAGPVGTLCMMTARAAGATQVVITDLNPGRLELAKKLGADHTICVEGMSANEVRTAVIQYLGAEPEVTIECTGAQSCMESSILATCSGGVIVLVGLGANRDELPIIDSALREVDIRGVFRYANCYPTALNLVASGRIDLSGLTRAHYKLEEAVEAFKRTQQADVMKVFISCQK</sequence>
<dbReference type="GO" id="GO:0006062">
    <property type="term" value="P:sorbitol catabolic process"/>
    <property type="evidence" value="ECO:0007669"/>
    <property type="project" value="TreeGrafter"/>
</dbReference>
<evidence type="ECO:0000256" key="8">
    <source>
        <dbReference type="ARBA" id="ARBA00032485"/>
    </source>
</evidence>
<keyword evidence="3" id="KW-0479">Metal-binding</keyword>
<evidence type="ECO:0000313" key="10">
    <source>
        <dbReference type="EMBL" id="EYC16297.1"/>
    </source>
</evidence>
<keyword evidence="11" id="KW-1185">Reference proteome</keyword>
<comment type="cofactor">
    <cofactor evidence="1">
        <name>Zn(2+)</name>
        <dbReference type="ChEBI" id="CHEBI:29105"/>
    </cofactor>
</comment>
<dbReference type="PANTHER" id="PTHR43161:SF9">
    <property type="entry name" value="SORBITOL DEHYDROGENASE"/>
    <property type="match status" value="1"/>
</dbReference>
<dbReference type="OrthoDB" id="1879366at2759"/>
<dbReference type="PANTHER" id="PTHR43161">
    <property type="entry name" value="SORBITOL DEHYDROGENASE"/>
    <property type="match status" value="1"/>
</dbReference>
<comment type="caution">
    <text evidence="10">The sequence shown here is derived from an EMBL/GenBank/DDBJ whole genome shotgun (WGS) entry which is preliminary data.</text>
</comment>
<keyword evidence="4" id="KW-0862">Zinc</keyword>
<evidence type="ECO:0000313" key="11">
    <source>
        <dbReference type="Proteomes" id="UP000024635"/>
    </source>
</evidence>
<organism evidence="10 11">
    <name type="scientific">Ancylostoma ceylanicum</name>
    <dbReference type="NCBI Taxonomy" id="53326"/>
    <lineage>
        <taxon>Eukaryota</taxon>
        <taxon>Metazoa</taxon>
        <taxon>Ecdysozoa</taxon>
        <taxon>Nematoda</taxon>
        <taxon>Chromadorea</taxon>
        <taxon>Rhabditida</taxon>
        <taxon>Rhabditina</taxon>
        <taxon>Rhabditomorpha</taxon>
        <taxon>Strongyloidea</taxon>
        <taxon>Ancylostomatidae</taxon>
        <taxon>Ancylostomatinae</taxon>
        <taxon>Ancylostoma</taxon>
    </lineage>
</organism>
<reference evidence="11" key="1">
    <citation type="journal article" date="2015" name="Nat. Genet.">
        <title>The genome and transcriptome of the zoonotic hookworm Ancylostoma ceylanicum identify infection-specific gene families.</title>
        <authorList>
            <person name="Schwarz E.M."/>
            <person name="Hu Y."/>
            <person name="Antoshechkin I."/>
            <person name="Miller M.M."/>
            <person name="Sternberg P.W."/>
            <person name="Aroian R.V."/>
        </authorList>
    </citation>
    <scope>NUCLEOTIDE SEQUENCE</scope>
    <source>
        <strain evidence="11">HY135</strain>
    </source>
</reference>
<dbReference type="Gene3D" id="3.40.50.720">
    <property type="entry name" value="NAD(P)-binding Rossmann-like Domain"/>
    <property type="match status" value="1"/>
</dbReference>
<dbReference type="EMBL" id="JARK01001370">
    <property type="protein sequence ID" value="EYC16297.1"/>
    <property type="molecule type" value="Genomic_DNA"/>
</dbReference>
<name>A0A016UN52_9BILA</name>
<feature type="domain" description="Alcohol dehydrogenase-like C-terminal" evidence="9">
    <location>
        <begin position="45"/>
        <end position="174"/>
    </location>
</feature>
<comment type="similarity">
    <text evidence="2">Belongs to the zinc-containing alcohol dehydrogenase family.</text>
</comment>
<evidence type="ECO:0000256" key="3">
    <source>
        <dbReference type="ARBA" id="ARBA00022723"/>
    </source>
</evidence>
<dbReference type="STRING" id="53326.A0A016UN52"/>
<dbReference type="Gene3D" id="3.90.180.10">
    <property type="entry name" value="Medium-chain alcohol dehydrogenases, catalytic domain"/>
    <property type="match status" value="1"/>
</dbReference>
<proteinExistence type="inferred from homology"/>
<dbReference type="AlphaFoldDB" id="A0A016UN52"/>
<gene>
    <name evidence="10" type="primary">Acey_s0034.g2912</name>
    <name evidence="10" type="ORF">Y032_0034g2912</name>
</gene>
<evidence type="ECO:0000256" key="4">
    <source>
        <dbReference type="ARBA" id="ARBA00022833"/>
    </source>
</evidence>
<accession>A0A016UN52</accession>
<dbReference type="Pfam" id="PF00107">
    <property type="entry name" value="ADH_zinc_N"/>
    <property type="match status" value="1"/>
</dbReference>
<dbReference type="GO" id="GO:0003939">
    <property type="term" value="F:L-iditol 2-dehydrogenase (NAD+) activity"/>
    <property type="evidence" value="ECO:0007669"/>
    <property type="project" value="TreeGrafter"/>
</dbReference>
<dbReference type="InterPro" id="IPR013149">
    <property type="entry name" value="ADH-like_C"/>
</dbReference>
<protein>
    <recommendedName>
        <fullName evidence="7">Sorbitol dehydrogenase</fullName>
    </recommendedName>
    <alternativeName>
        <fullName evidence="8">Polyol dehydrogenase</fullName>
    </alternativeName>
</protein>
<dbReference type="SUPFAM" id="SSF51735">
    <property type="entry name" value="NAD(P)-binding Rossmann-fold domains"/>
    <property type="match status" value="1"/>
</dbReference>
<evidence type="ECO:0000256" key="1">
    <source>
        <dbReference type="ARBA" id="ARBA00001947"/>
    </source>
</evidence>
<evidence type="ECO:0000256" key="2">
    <source>
        <dbReference type="ARBA" id="ARBA00008072"/>
    </source>
</evidence>